<feature type="repeat" description="HEAT" evidence="1">
    <location>
        <begin position="465"/>
        <end position="502"/>
    </location>
</feature>
<dbReference type="GO" id="GO:0004672">
    <property type="term" value="F:protein kinase activity"/>
    <property type="evidence" value="ECO:0007669"/>
    <property type="project" value="InterPro"/>
</dbReference>
<feature type="compositionally biased region" description="Polar residues" evidence="2">
    <location>
        <begin position="718"/>
        <end position="744"/>
    </location>
</feature>
<dbReference type="SUPFAM" id="SSF56112">
    <property type="entry name" value="Protein kinase-like (PK-like)"/>
    <property type="match status" value="1"/>
</dbReference>
<feature type="compositionally biased region" description="Low complexity" evidence="2">
    <location>
        <begin position="698"/>
        <end position="711"/>
    </location>
</feature>
<feature type="domain" description="Protein kinase" evidence="3">
    <location>
        <begin position="39"/>
        <end position="343"/>
    </location>
</feature>
<dbReference type="CDD" id="cd14011">
    <property type="entry name" value="PK_SCY1_like"/>
    <property type="match status" value="1"/>
</dbReference>
<feature type="compositionally biased region" description="Low complexity" evidence="2">
    <location>
        <begin position="894"/>
        <end position="904"/>
    </location>
</feature>
<evidence type="ECO:0000256" key="1">
    <source>
        <dbReference type="PROSITE-ProRule" id="PRU00103"/>
    </source>
</evidence>
<sequence length="918" mass="100099">MSINMKTFTQALARTAAVIEKTVHTTVQEVTGPKPLQDYELLDQIGSAGPGLAWKLYAAKARDATRSQQYPTVCVWMLDKRALSEARVRAGLSKAAEDAFLDLIRADAGKLVRLRHPGVVHVVQALDENKNAMALVTEPLFASVANALGNVENVANVPKDLKSMDMSLLEVKHGLLQISETLNFLHNNANLIHRAISPENVLITSSGSWKLAGFGFAISTAQAGNLDNMQSFHYSEYDVEDSILPVQPSLNYTAPELMRSKNPSAGASSDIFSFGCLAYHLVARKPLLDCNNNVKMYTNTLNYITNESFSSIPSDLVSDLQRMLSTNESFRPTALDFTGSNFFRSDTRLRALRFLDHMLERDNMQKSEFLKALSDMWKDFDSRVLRYKVLPPLCAELRNLVLQPMILPMVLTIAQSQDRNDFELITLPALVPVLSTASGDTLLLLVKHADLITNKTNSEHLASHVLPLLLRAYNDNDVRIQEEVLKKSTSIAKQLDGQVVKEAILPRVHGLALKTTVAAVRVNALLCLAELVQTLDKHAVTEILQTIQRCTAVDRSAPTLMCTLAVANAILKQYGVEFTSEHVLPLIIPLLTAQQLNVQQFAKYMLFVKDILRKIEEKRGVTVNESGVPEVKPGSVADGIQFQTPTQKVEKVASASKNSPAWDEDWALPTKSYAPRDPGPANSQFNKSTVQSQQSNRTTVPTTVPTTCPPVDIEWPPRQSSDVTAQRANDETQLNATGTSSTPTFDELDPFANWPPRPNGAASIASWGFHNGTATQPPRNNSGSGLSNNLPDSSTQALTANDFWAFGTPSLSSLKSQQEGSGISATSNAGPMNSFGIQNQNQGMPSFGSSSYSNQKQPADISSIFSSSKTEQAAMKLAPPPSVAVGRGRGRGRSGTSNSRSSGSKQQQTEQSSLLDLL</sequence>
<dbReference type="PROSITE" id="PS50077">
    <property type="entry name" value="HEAT_REPEAT"/>
    <property type="match status" value="1"/>
</dbReference>
<reference evidence="4" key="1">
    <citation type="submission" date="2016-07" db="EMBL/GenBank/DDBJ databases">
        <title>De novo transcriptome assembly of four accessions of the metal hyperaccumulator plant Noccaea caerulescens.</title>
        <authorList>
            <person name="Blande D."/>
            <person name="Halimaa P."/>
            <person name="Tervahauta A.I."/>
            <person name="Aarts M.G."/>
            <person name="Karenlampi S.O."/>
        </authorList>
    </citation>
    <scope>NUCLEOTIDE SEQUENCE</scope>
</reference>
<proteinExistence type="predicted"/>
<dbReference type="PANTHER" id="PTHR12984">
    <property type="entry name" value="SCY1-RELATED S/T PROTEIN KINASE-LIKE"/>
    <property type="match status" value="1"/>
</dbReference>
<evidence type="ECO:0000259" key="3">
    <source>
        <dbReference type="PROSITE" id="PS50011"/>
    </source>
</evidence>
<dbReference type="PANTHER" id="PTHR12984:SF6">
    <property type="entry name" value="SCY1-LIKE PROTEIN 2"/>
    <property type="match status" value="1"/>
</dbReference>
<dbReference type="FunFam" id="1.25.10.10:FF:000414">
    <property type="entry name" value="Kinase family with ARM repeat domain-containing protein"/>
    <property type="match status" value="1"/>
</dbReference>
<dbReference type="Gene3D" id="1.25.10.10">
    <property type="entry name" value="Leucine-rich Repeat Variant"/>
    <property type="match status" value="1"/>
</dbReference>
<name>A0A1J3JB05_NOCCA</name>
<feature type="compositionally biased region" description="Polar residues" evidence="2">
    <location>
        <begin position="812"/>
        <end position="857"/>
    </location>
</feature>
<dbReference type="Gene3D" id="1.10.510.10">
    <property type="entry name" value="Transferase(Phosphotransferase) domain 1"/>
    <property type="match status" value="1"/>
</dbReference>
<accession>A0A1J3JB05</accession>
<dbReference type="InterPro" id="IPR051177">
    <property type="entry name" value="CIK-Related_Protein"/>
</dbReference>
<dbReference type="Pfam" id="PF00069">
    <property type="entry name" value="Pkinase"/>
    <property type="match status" value="1"/>
</dbReference>
<dbReference type="InterPro" id="IPR000719">
    <property type="entry name" value="Prot_kinase_dom"/>
</dbReference>
<dbReference type="InterPro" id="IPR011989">
    <property type="entry name" value="ARM-like"/>
</dbReference>
<feature type="compositionally biased region" description="Low complexity" evidence="2">
    <location>
        <begin position="780"/>
        <end position="790"/>
    </location>
</feature>
<feature type="compositionally biased region" description="Polar residues" evidence="2">
    <location>
        <begin position="681"/>
        <end position="697"/>
    </location>
</feature>
<dbReference type="EMBL" id="GEVM01016339">
    <property type="protein sequence ID" value="JAU89599.1"/>
    <property type="molecule type" value="Transcribed_RNA"/>
</dbReference>
<feature type="compositionally biased region" description="Polar residues" evidence="2">
    <location>
        <begin position="905"/>
        <end position="918"/>
    </location>
</feature>
<dbReference type="InterPro" id="IPR011009">
    <property type="entry name" value="Kinase-like_dom_sf"/>
</dbReference>
<dbReference type="InterPro" id="IPR016024">
    <property type="entry name" value="ARM-type_fold"/>
</dbReference>
<dbReference type="SUPFAM" id="SSF48371">
    <property type="entry name" value="ARM repeat"/>
    <property type="match status" value="1"/>
</dbReference>
<gene>
    <name evidence="4" type="ORF">MP_TR13124_c0_g1_i1_g.38340</name>
</gene>
<protein>
    <submittedName>
        <fullName evidence="4">SCY1-like protein 2</fullName>
    </submittedName>
</protein>
<feature type="region of interest" description="Disordered" evidence="2">
    <location>
        <begin position="812"/>
        <end position="918"/>
    </location>
</feature>
<dbReference type="Gene3D" id="3.30.200.20">
    <property type="entry name" value="Phosphorylase Kinase, domain 1"/>
    <property type="match status" value="1"/>
</dbReference>
<organism evidence="4">
    <name type="scientific">Noccaea caerulescens</name>
    <name type="common">Alpine penny-cress</name>
    <name type="synonym">Thlaspi caerulescens</name>
    <dbReference type="NCBI Taxonomy" id="107243"/>
    <lineage>
        <taxon>Eukaryota</taxon>
        <taxon>Viridiplantae</taxon>
        <taxon>Streptophyta</taxon>
        <taxon>Embryophyta</taxon>
        <taxon>Tracheophyta</taxon>
        <taxon>Spermatophyta</taxon>
        <taxon>Magnoliopsida</taxon>
        <taxon>eudicotyledons</taxon>
        <taxon>Gunneridae</taxon>
        <taxon>Pentapetalae</taxon>
        <taxon>rosids</taxon>
        <taxon>malvids</taxon>
        <taxon>Brassicales</taxon>
        <taxon>Brassicaceae</taxon>
        <taxon>Coluteocarpeae</taxon>
        <taxon>Noccaea</taxon>
    </lineage>
</organism>
<evidence type="ECO:0000313" key="4">
    <source>
        <dbReference type="EMBL" id="JAU89599.1"/>
    </source>
</evidence>
<evidence type="ECO:0000256" key="2">
    <source>
        <dbReference type="SAM" id="MobiDB-lite"/>
    </source>
</evidence>
<dbReference type="GO" id="GO:0005524">
    <property type="term" value="F:ATP binding"/>
    <property type="evidence" value="ECO:0007669"/>
    <property type="project" value="InterPro"/>
</dbReference>
<dbReference type="InterPro" id="IPR021133">
    <property type="entry name" value="HEAT_type_2"/>
</dbReference>
<feature type="region of interest" description="Disordered" evidence="2">
    <location>
        <begin position="653"/>
        <end position="794"/>
    </location>
</feature>
<dbReference type="AlphaFoldDB" id="A0A1J3JB05"/>
<dbReference type="PROSITE" id="PS50011">
    <property type="entry name" value="PROTEIN_KINASE_DOM"/>
    <property type="match status" value="1"/>
</dbReference>